<dbReference type="InParanoid" id="C4JYT5"/>
<dbReference type="GeneID" id="8444214"/>
<proteinExistence type="predicted"/>
<sequence length="173" mass="19495">MLVRERFGDKYGGHPSRRGFATSWPQFDVDSRRCRKAPLTSSKEPSGGLRHRSPQLPAFSNSSRVLVATLIQSSFVRLVLFVTPRHHSLTAACFRVSPPKNSRGQQMTNGGQHTRGQAQEHSAISKQNKKPPERPLANDETLHRSRETQEMSRLIPRPLPPPKRPPCLPLRLP</sequence>
<feature type="compositionally biased region" description="Pro residues" evidence="1">
    <location>
        <begin position="157"/>
        <end position="173"/>
    </location>
</feature>
<dbReference type="RefSeq" id="XP_002582563.1">
    <property type="nucleotide sequence ID" value="XM_002582517.1"/>
</dbReference>
<name>C4JYT5_UNCRE</name>
<evidence type="ECO:0000313" key="3">
    <source>
        <dbReference type="Proteomes" id="UP000002058"/>
    </source>
</evidence>
<keyword evidence="3" id="KW-1185">Reference proteome</keyword>
<feature type="compositionally biased region" description="Basic and acidic residues" evidence="1">
    <location>
        <begin position="130"/>
        <end position="150"/>
    </location>
</feature>
<dbReference type="VEuPathDB" id="FungiDB:UREG_07336"/>
<reference evidence="3" key="1">
    <citation type="journal article" date="2009" name="Genome Res.">
        <title>Comparative genomic analyses of the human fungal pathogens Coccidioides and their relatives.</title>
        <authorList>
            <person name="Sharpton T.J."/>
            <person name="Stajich J.E."/>
            <person name="Rounsley S.D."/>
            <person name="Gardner M.J."/>
            <person name="Wortman J.R."/>
            <person name="Jordar V.S."/>
            <person name="Maiti R."/>
            <person name="Kodira C.D."/>
            <person name="Neafsey D.E."/>
            <person name="Zeng Q."/>
            <person name="Hung C.-Y."/>
            <person name="McMahan C."/>
            <person name="Muszewska A."/>
            <person name="Grynberg M."/>
            <person name="Mandel M.A."/>
            <person name="Kellner E.M."/>
            <person name="Barker B.M."/>
            <person name="Galgiani J.N."/>
            <person name="Orbach M.J."/>
            <person name="Kirkland T.N."/>
            <person name="Cole G.T."/>
            <person name="Henn M.R."/>
            <person name="Birren B.W."/>
            <person name="Taylor J.W."/>
        </authorList>
    </citation>
    <scope>NUCLEOTIDE SEQUENCE [LARGE SCALE GENOMIC DNA]</scope>
    <source>
        <strain evidence="3">UAMH 1704</strain>
    </source>
</reference>
<dbReference type="EMBL" id="CH476619">
    <property type="protein sequence ID" value="EEP82471.1"/>
    <property type="molecule type" value="Genomic_DNA"/>
</dbReference>
<dbReference type="Proteomes" id="UP000002058">
    <property type="component" value="Unassembled WGS sequence"/>
</dbReference>
<accession>C4JYT5</accession>
<dbReference type="AlphaFoldDB" id="C4JYT5"/>
<dbReference type="HOGENOM" id="CLU_1548766_0_0_1"/>
<evidence type="ECO:0000256" key="1">
    <source>
        <dbReference type="SAM" id="MobiDB-lite"/>
    </source>
</evidence>
<organism evidence="2 3">
    <name type="scientific">Uncinocarpus reesii (strain UAMH 1704)</name>
    <dbReference type="NCBI Taxonomy" id="336963"/>
    <lineage>
        <taxon>Eukaryota</taxon>
        <taxon>Fungi</taxon>
        <taxon>Dikarya</taxon>
        <taxon>Ascomycota</taxon>
        <taxon>Pezizomycotina</taxon>
        <taxon>Eurotiomycetes</taxon>
        <taxon>Eurotiomycetidae</taxon>
        <taxon>Onygenales</taxon>
        <taxon>Onygenaceae</taxon>
        <taxon>Uncinocarpus</taxon>
    </lineage>
</organism>
<feature type="region of interest" description="Disordered" evidence="1">
    <location>
        <begin position="35"/>
        <end position="56"/>
    </location>
</feature>
<gene>
    <name evidence="2" type="ORF">UREG_07336</name>
</gene>
<feature type="compositionally biased region" description="Polar residues" evidence="1">
    <location>
        <begin position="99"/>
        <end position="126"/>
    </location>
</feature>
<dbReference type="KEGG" id="ure:UREG_07336"/>
<evidence type="ECO:0000313" key="2">
    <source>
        <dbReference type="EMBL" id="EEP82471.1"/>
    </source>
</evidence>
<protein>
    <submittedName>
        <fullName evidence="2">Uncharacterized protein</fullName>
    </submittedName>
</protein>
<feature type="region of interest" description="Disordered" evidence="1">
    <location>
        <begin position="96"/>
        <end position="173"/>
    </location>
</feature>